<dbReference type="NCBIfam" id="NF006615">
    <property type="entry name" value="PRK09182.1"/>
    <property type="match status" value="1"/>
</dbReference>
<reference evidence="6 7" key="1">
    <citation type="submission" date="2018-09" db="EMBL/GenBank/DDBJ databases">
        <title>Discovery and Ecogenomic Context for Candidatus Cryosericales, a Global Caldiserica Order Active in Thawing Permafrost.</title>
        <authorList>
            <person name="Martinez M.A."/>
            <person name="Woodcroft B.J."/>
            <person name="Ignacio Espinoza J.C."/>
            <person name="Zayed A."/>
            <person name="Singleton C.M."/>
            <person name="Boyd J."/>
            <person name="Li Y.-F."/>
            <person name="Purvine S."/>
            <person name="Maughan H."/>
            <person name="Hodgkins S.B."/>
            <person name="Anderson D."/>
            <person name="Sederholm M."/>
            <person name="Temperton B."/>
            <person name="Saleska S.R."/>
            <person name="Tyson G.W."/>
            <person name="Rich V.I."/>
        </authorList>
    </citation>
    <scope>NUCLEOTIDE SEQUENCE [LARGE SCALE GENOMIC DNA]</scope>
    <source>
        <strain evidence="4 6">SMC2</strain>
        <strain evidence="5 7">SMC3</strain>
    </source>
</reference>
<dbReference type="GO" id="GO:0005829">
    <property type="term" value="C:cytosol"/>
    <property type="evidence" value="ECO:0007669"/>
    <property type="project" value="TreeGrafter"/>
</dbReference>
<dbReference type="InterPro" id="IPR036397">
    <property type="entry name" value="RNaseH_sf"/>
</dbReference>
<evidence type="ECO:0000259" key="3">
    <source>
        <dbReference type="SMART" id="SM00479"/>
    </source>
</evidence>
<dbReference type="Proteomes" id="UP000265724">
    <property type="component" value="Unassembled WGS sequence"/>
</dbReference>
<keyword evidence="6" id="KW-1185">Reference proteome</keyword>
<dbReference type="CDD" id="cd06127">
    <property type="entry name" value="DEDDh"/>
    <property type="match status" value="1"/>
</dbReference>
<protein>
    <recommendedName>
        <fullName evidence="3">Exonuclease domain-containing protein</fullName>
    </recommendedName>
</protein>
<feature type="domain" description="Exonuclease" evidence="3">
    <location>
        <begin position="46"/>
        <end position="210"/>
    </location>
</feature>
<dbReference type="SMART" id="SM00479">
    <property type="entry name" value="EXOIII"/>
    <property type="match status" value="1"/>
</dbReference>
<evidence type="ECO:0000313" key="5">
    <source>
        <dbReference type="EMBL" id="RIE14613.1"/>
    </source>
</evidence>
<sequence>MTDGERTQWEVVAQALEETGDYRIVRKLHQVEQYTEPDGEPVQLGMVLDTETTGLDAQVDDVIELGMVLFEYAPATGRVYRIVDAFDELRDPGRHIPAEITALTHITDDMVQGHHVDAAAVETFASRATLIISHNAAFDRPFVEKQWDVFARKPWGCSMSQVQWHDEGVGTQKQELIALCLGFFYEAHRAENDCRALLHILAGTLPLSGRPVLKPLLDHAVADDAHIWAVGAPFEAKDLLRMRGYRFNNGTNGKPKAWHITVMAEELDAELAFLDGVYGENARSRVRIDTTSPLDRFSSRA</sequence>
<dbReference type="PANTHER" id="PTHR30231:SF37">
    <property type="entry name" value="EXODEOXYRIBONUCLEASE 10"/>
    <property type="match status" value="1"/>
</dbReference>
<dbReference type="GO" id="GO:0045004">
    <property type="term" value="P:DNA replication proofreading"/>
    <property type="evidence" value="ECO:0007669"/>
    <property type="project" value="TreeGrafter"/>
</dbReference>
<dbReference type="GO" id="GO:0008408">
    <property type="term" value="F:3'-5' exonuclease activity"/>
    <property type="evidence" value="ECO:0007669"/>
    <property type="project" value="TreeGrafter"/>
</dbReference>
<dbReference type="InterPro" id="IPR013520">
    <property type="entry name" value="Ribonucl_H"/>
</dbReference>
<evidence type="ECO:0000256" key="2">
    <source>
        <dbReference type="ARBA" id="ARBA00026073"/>
    </source>
</evidence>
<organism evidence="5 7">
    <name type="scientific">Candidatus Cryosericum hinesii</name>
    <dbReference type="NCBI Taxonomy" id="2290915"/>
    <lineage>
        <taxon>Bacteria</taxon>
        <taxon>Pseudomonadati</taxon>
        <taxon>Caldisericota/Cryosericota group</taxon>
        <taxon>Candidatus Cryosericota</taxon>
        <taxon>Candidatus Cryosericia</taxon>
        <taxon>Candidatus Cryosericales</taxon>
        <taxon>Candidatus Cryosericaceae</taxon>
        <taxon>Candidatus Cryosericum</taxon>
    </lineage>
</organism>
<evidence type="ECO:0000313" key="7">
    <source>
        <dbReference type="Proteomes" id="UP000266042"/>
    </source>
</evidence>
<dbReference type="EMBL" id="QXIW01000010">
    <property type="protein sequence ID" value="RIE14613.1"/>
    <property type="molecule type" value="Genomic_DNA"/>
</dbReference>
<dbReference type="AlphaFoldDB" id="A0A398DJM4"/>
<evidence type="ECO:0000256" key="1">
    <source>
        <dbReference type="ARBA" id="ARBA00025483"/>
    </source>
</evidence>
<dbReference type="PANTHER" id="PTHR30231">
    <property type="entry name" value="DNA POLYMERASE III SUBUNIT EPSILON"/>
    <property type="match status" value="1"/>
</dbReference>
<gene>
    <name evidence="4" type="ORF">SMC2_06455</name>
    <name evidence="5" type="ORF">SMC3_01715</name>
</gene>
<proteinExistence type="predicted"/>
<evidence type="ECO:0000313" key="6">
    <source>
        <dbReference type="Proteomes" id="UP000265724"/>
    </source>
</evidence>
<name>A0A398DJM4_9BACT</name>
<comment type="caution">
    <text evidence="5">The sequence shown here is derived from an EMBL/GenBank/DDBJ whole genome shotgun (WGS) entry which is preliminary data.</text>
</comment>
<dbReference type="Pfam" id="PF00929">
    <property type="entry name" value="RNase_T"/>
    <property type="match status" value="1"/>
</dbReference>
<dbReference type="GO" id="GO:0003676">
    <property type="term" value="F:nucleic acid binding"/>
    <property type="evidence" value="ECO:0007669"/>
    <property type="project" value="InterPro"/>
</dbReference>
<dbReference type="FunFam" id="3.30.420.10:FF:000045">
    <property type="entry name" value="3'-5' exonuclease DinG"/>
    <property type="match status" value="1"/>
</dbReference>
<evidence type="ECO:0000313" key="4">
    <source>
        <dbReference type="EMBL" id="RIE12879.1"/>
    </source>
</evidence>
<dbReference type="Proteomes" id="UP000266042">
    <property type="component" value="Unassembled WGS sequence"/>
</dbReference>
<dbReference type="Gene3D" id="3.30.420.10">
    <property type="entry name" value="Ribonuclease H-like superfamily/Ribonuclease H"/>
    <property type="match status" value="1"/>
</dbReference>
<dbReference type="EMBL" id="QXIX01000050">
    <property type="protein sequence ID" value="RIE12879.1"/>
    <property type="molecule type" value="Genomic_DNA"/>
</dbReference>
<comment type="function">
    <text evidence="1">DNA polymerase III is a complex, multichain enzyme responsible for most of the replicative synthesis in bacteria. The epsilon subunit contain the editing function and is a proofreading 3'-5' exonuclease.</text>
</comment>
<dbReference type="SUPFAM" id="SSF53098">
    <property type="entry name" value="Ribonuclease H-like"/>
    <property type="match status" value="1"/>
</dbReference>
<dbReference type="InterPro" id="IPR012337">
    <property type="entry name" value="RNaseH-like_sf"/>
</dbReference>
<accession>A0A398DJM4</accession>
<dbReference type="RefSeq" id="WP_119089749.1">
    <property type="nucleotide sequence ID" value="NZ_QXIW01000010.1"/>
</dbReference>
<comment type="subunit">
    <text evidence="2">DNA polymerase III contains a core (composed of alpha, epsilon and theta chains) that associates with a tau subunit. This core dimerizes to form the POLIII' complex. PolIII' associates with the gamma complex (composed of gamma, delta, delta', psi and chi chains) and with the beta chain to form the complete DNA polymerase III complex.</text>
</comment>